<dbReference type="PANTHER" id="PTHR10357:SF210">
    <property type="entry name" value="MALTODEXTRIN GLUCOSIDASE"/>
    <property type="match status" value="1"/>
</dbReference>
<proteinExistence type="predicted"/>
<dbReference type="RefSeq" id="WP_251949515.1">
    <property type="nucleotide sequence ID" value="NZ_CP080572.1"/>
</dbReference>
<dbReference type="GO" id="GO:0004553">
    <property type="term" value="F:hydrolase activity, hydrolyzing O-glycosyl compounds"/>
    <property type="evidence" value="ECO:0007669"/>
    <property type="project" value="InterPro"/>
</dbReference>
<feature type="domain" description="Glycosyl hydrolase family 13 catalytic" evidence="3">
    <location>
        <begin position="212"/>
        <end position="582"/>
    </location>
</feature>
<keyword evidence="5" id="KW-1185">Reference proteome</keyword>
<gene>
    <name evidence="4" type="ORF">K1720_01750</name>
</gene>
<dbReference type="GO" id="GO:0005975">
    <property type="term" value="P:carbohydrate metabolic process"/>
    <property type="evidence" value="ECO:0007669"/>
    <property type="project" value="InterPro"/>
</dbReference>
<keyword evidence="1" id="KW-0378">Hydrolase</keyword>
<dbReference type="InterPro" id="IPR017853">
    <property type="entry name" value="GH"/>
</dbReference>
<dbReference type="CDD" id="cd11338">
    <property type="entry name" value="AmyAc_CMD"/>
    <property type="match status" value="1"/>
</dbReference>
<dbReference type="GeneID" id="72777027"/>
<dbReference type="KEGG" id="thei:K1720_01750"/>
<dbReference type="CDD" id="cd02857">
    <property type="entry name" value="E_set_CDase_PDE_N"/>
    <property type="match status" value="1"/>
</dbReference>
<dbReference type="Pfam" id="PF00128">
    <property type="entry name" value="Alpha-amylase"/>
    <property type="match status" value="1"/>
</dbReference>
<dbReference type="Gene3D" id="2.60.40.10">
    <property type="entry name" value="Immunoglobulins"/>
    <property type="match status" value="2"/>
</dbReference>
<evidence type="ECO:0000313" key="4">
    <source>
        <dbReference type="EMBL" id="USH00225.1"/>
    </source>
</evidence>
<dbReference type="Proteomes" id="UP001056425">
    <property type="component" value="Chromosome"/>
</dbReference>
<name>A0A9E7MA73_9EURY</name>
<evidence type="ECO:0000256" key="1">
    <source>
        <dbReference type="ARBA" id="ARBA00022801"/>
    </source>
</evidence>
<protein>
    <submittedName>
        <fullName evidence="4">Alpha amylase N-terminal ig-like domain-containing protein</fullName>
    </submittedName>
</protein>
<dbReference type="PANTHER" id="PTHR10357">
    <property type="entry name" value="ALPHA-AMYLASE FAMILY MEMBER"/>
    <property type="match status" value="1"/>
</dbReference>
<dbReference type="InterPro" id="IPR006047">
    <property type="entry name" value="GH13_cat_dom"/>
</dbReference>
<organism evidence="4 5">
    <name type="scientific">Thermococcus argininiproducens</name>
    <dbReference type="NCBI Taxonomy" id="2866384"/>
    <lineage>
        <taxon>Archaea</taxon>
        <taxon>Methanobacteriati</taxon>
        <taxon>Methanobacteriota</taxon>
        <taxon>Thermococci</taxon>
        <taxon>Thermococcales</taxon>
        <taxon>Thermococcaceae</taxon>
        <taxon>Thermococcus</taxon>
    </lineage>
</organism>
<dbReference type="Gene3D" id="3.20.20.80">
    <property type="entry name" value="Glycosidases"/>
    <property type="match status" value="1"/>
</dbReference>
<dbReference type="InterPro" id="IPR004185">
    <property type="entry name" value="Glyco_hydro_13_lg-like_dom"/>
</dbReference>
<dbReference type="InterPro" id="IPR013783">
    <property type="entry name" value="Ig-like_fold"/>
</dbReference>
<accession>A0A9E7MA73</accession>
<evidence type="ECO:0000256" key="2">
    <source>
        <dbReference type="ARBA" id="ARBA00023295"/>
    </source>
</evidence>
<sequence>MYKIFGFRNDEYLGKVGIVEFSIPKSGTYAYLLGNFNAFNEGSFRMREQGSRWSIKIELPEGFWYYAFSIDGNYVLDPENEERANFRRISYKAEIEANIAKIYSGEKFYHYPSVSYLYSLGHYTYIRFRTLKGSAKKVFFVEKKKHEMEKKAADDLFEYFEVKIPRQTKLSYYFEVHSKDGIFHYGDFEVDLKEQSKKHYVPFWVFDRVLYQIMPDRFANGNPENDPKDEIRFGNISHHGGDLEGILQKISYLKELGVNALYLTPIFESMTYHGYDILDYYKVAKKFGGDTVFEEFITKMKREGIKVILDGVFHHTSFFHPYFQDVLKNENKSRYRNFYRITGFPVVSKEFLELLNSDLPWNEKYKKLKSFKWNYESFFSVWLMPRLNHDNEEVKEFIKDVTQFWLRKGISGWRLDVAHGVPPKLWKEVRENLPKSAYLIGEVMDDPRLWVFDKFHGTMNYPLYEAILRFFVNEEINAQEFLNCLELLSIYLGPVEYTMYNFLENHDVDRMLGLLQDKRKYMCALVFLFTYKGIPSIYYGSEIGMNNTKGAFMERSRTPMVWDMEKWDKELFKITRELIKLRKTSKALQIGAFEPIEFKDGLLLYKRVHEDESILVGINYSKKMVPIKETPKQVLLGHLDGKYLSPFSFFIAHSL</sequence>
<dbReference type="Pfam" id="PF02903">
    <property type="entry name" value="Alpha-amylase_N"/>
    <property type="match status" value="1"/>
</dbReference>
<evidence type="ECO:0000313" key="5">
    <source>
        <dbReference type="Proteomes" id="UP001056425"/>
    </source>
</evidence>
<evidence type="ECO:0000259" key="3">
    <source>
        <dbReference type="SMART" id="SM00642"/>
    </source>
</evidence>
<reference evidence="4 5" key="1">
    <citation type="submission" date="2021-08" db="EMBL/GenBank/DDBJ databases">
        <title>Thermococcus onnuriiensis IOH2.</title>
        <authorList>
            <person name="Park Y.-J."/>
        </authorList>
    </citation>
    <scope>NUCLEOTIDE SEQUENCE [LARGE SCALE GENOMIC DNA]</scope>
    <source>
        <strain evidence="4 5">IOH2</strain>
    </source>
</reference>
<dbReference type="SUPFAM" id="SSF81296">
    <property type="entry name" value="E set domains"/>
    <property type="match status" value="2"/>
</dbReference>
<dbReference type="AlphaFoldDB" id="A0A9E7MA73"/>
<dbReference type="SUPFAM" id="SSF51445">
    <property type="entry name" value="(Trans)glycosidases"/>
    <property type="match status" value="1"/>
</dbReference>
<keyword evidence="2" id="KW-0326">Glycosidase</keyword>
<dbReference type="EMBL" id="CP080572">
    <property type="protein sequence ID" value="USH00225.1"/>
    <property type="molecule type" value="Genomic_DNA"/>
</dbReference>
<dbReference type="SMART" id="SM00642">
    <property type="entry name" value="Aamy"/>
    <property type="match status" value="1"/>
</dbReference>
<dbReference type="InterPro" id="IPR014756">
    <property type="entry name" value="Ig_E-set"/>
</dbReference>